<protein>
    <submittedName>
        <fullName evidence="2">FAD/NAD(P)-binding oxidoreductase</fullName>
    </submittedName>
</protein>
<sequence>MVKRIVILGGGTGGTLVANRLRRSLDRETVEIVVVDQDNSHVYQPGLLFIPFAMTTADAITRPRERQFHPGIRFHRASIERVDVEHDQVILGDGVTLDYDILIVATGAILLPEETEGLAGPVWMDRAFTFYDLEGAVALHQRLESFPGGRLVVNVVDTPIKCPVAPLEFCFLADWYFQQRGIRDKVDLVYVTPLDGAFTKPVASRTLGNLLEQKGIQLVTDYNTATVDGSEGRLISFDDREVSFDLAVMIPAHGGAAYVGASPGLGDALGYIETDKYTLQSKVKDNIFALGDAAGIPASKAGSVPHFEGDVLVTNIMRFLAGQTLDARFDGHTNCFIESGFHKALLIDFNYDTEPLTGHYPTDVGLPLLKESHLNHLGKLMFQTFYWHSLLPGHDVPGVGSAMPLRGKHLEATPH</sequence>
<name>A0ABV3Y430_9ACTN</name>
<accession>A0ABV3Y430</accession>
<dbReference type="InterPro" id="IPR052541">
    <property type="entry name" value="SQRD"/>
</dbReference>
<dbReference type="RefSeq" id="WP_298387979.1">
    <property type="nucleotide sequence ID" value="NZ_JBFSHR010000030.1"/>
</dbReference>
<evidence type="ECO:0000313" key="3">
    <source>
        <dbReference type="Proteomes" id="UP001560267"/>
    </source>
</evidence>
<dbReference type="InterPro" id="IPR036188">
    <property type="entry name" value="FAD/NAD-bd_sf"/>
</dbReference>
<reference evidence="2 3" key="1">
    <citation type="submission" date="2024-07" db="EMBL/GenBank/DDBJ databases">
        <title>Draft Genome Sequence of Ferrimicrobium acidiphilum Strain YE2023, Isolated from a Pulp of Bioleach Reactor.</title>
        <authorList>
            <person name="Elkina Y.A."/>
            <person name="Bulaeva A.G."/>
            <person name="Beletsky A.V."/>
            <person name="Mardanov A.V."/>
        </authorList>
    </citation>
    <scope>NUCLEOTIDE SEQUENCE [LARGE SCALE GENOMIC DNA]</scope>
    <source>
        <strain evidence="2 3">YE2023</strain>
    </source>
</reference>
<comment type="caution">
    <text evidence="2">The sequence shown here is derived from an EMBL/GenBank/DDBJ whole genome shotgun (WGS) entry which is preliminary data.</text>
</comment>
<keyword evidence="3" id="KW-1185">Reference proteome</keyword>
<dbReference type="InterPro" id="IPR023753">
    <property type="entry name" value="FAD/NAD-binding_dom"/>
</dbReference>
<dbReference type="Pfam" id="PF07992">
    <property type="entry name" value="Pyr_redox_2"/>
    <property type="match status" value="1"/>
</dbReference>
<evidence type="ECO:0000313" key="2">
    <source>
        <dbReference type="EMBL" id="MEX6429954.1"/>
    </source>
</evidence>
<dbReference type="PANTHER" id="PTHR43755:SF1">
    <property type="entry name" value="FAD-DEPENDENT PYRIDINE NUCLEOTIDE-DISULPHIDE OXIDOREDUCTASE"/>
    <property type="match status" value="1"/>
</dbReference>
<dbReference type="SUPFAM" id="SSF51905">
    <property type="entry name" value="FAD/NAD(P)-binding domain"/>
    <property type="match status" value="2"/>
</dbReference>
<dbReference type="Proteomes" id="UP001560267">
    <property type="component" value="Unassembled WGS sequence"/>
</dbReference>
<gene>
    <name evidence="2" type="ORF">AB6A68_08895</name>
</gene>
<dbReference type="Gene3D" id="3.50.50.60">
    <property type="entry name" value="FAD/NAD(P)-binding domain"/>
    <property type="match status" value="2"/>
</dbReference>
<feature type="domain" description="FAD/NAD(P)-binding" evidence="1">
    <location>
        <begin position="4"/>
        <end position="109"/>
    </location>
</feature>
<organism evidence="2 3">
    <name type="scientific">Ferrimicrobium acidiphilum</name>
    <dbReference type="NCBI Taxonomy" id="121039"/>
    <lineage>
        <taxon>Bacteria</taxon>
        <taxon>Bacillati</taxon>
        <taxon>Actinomycetota</taxon>
        <taxon>Acidimicrobiia</taxon>
        <taxon>Acidimicrobiales</taxon>
        <taxon>Acidimicrobiaceae</taxon>
        <taxon>Ferrimicrobium</taxon>
    </lineage>
</organism>
<dbReference type="EMBL" id="JBFSHR010000030">
    <property type="protein sequence ID" value="MEX6429954.1"/>
    <property type="molecule type" value="Genomic_DNA"/>
</dbReference>
<dbReference type="PANTHER" id="PTHR43755">
    <property type="match status" value="1"/>
</dbReference>
<evidence type="ECO:0000259" key="1">
    <source>
        <dbReference type="Pfam" id="PF07992"/>
    </source>
</evidence>
<proteinExistence type="predicted"/>